<keyword evidence="2" id="KW-1185">Reference proteome</keyword>
<organism evidence="1 2">
    <name type="scientific">Streptococcus phocae</name>
    <dbReference type="NCBI Taxonomy" id="119224"/>
    <lineage>
        <taxon>Bacteria</taxon>
        <taxon>Bacillati</taxon>
        <taxon>Bacillota</taxon>
        <taxon>Bacilli</taxon>
        <taxon>Lactobacillales</taxon>
        <taxon>Streptococcaceae</taxon>
        <taxon>Streptococcus</taxon>
    </lineage>
</organism>
<protein>
    <submittedName>
        <fullName evidence="1">Uncharacterized protein</fullName>
    </submittedName>
</protein>
<gene>
    <name evidence="1" type="ORF">AKK44_05545</name>
</gene>
<dbReference type="AlphaFoldDB" id="A0A0P6SRA8"/>
<dbReference type="SUPFAM" id="SSF101094">
    <property type="entry name" value="Staphylocoagulase"/>
    <property type="match status" value="1"/>
</dbReference>
<reference evidence="1 2" key="1">
    <citation type="submission" date="2015-08" db="EMBL/GenBank/DDBJ databases">
        <title>Genome sequence of Streptococcus phocae subsp. phocae ATCC 51973T isolated from liver specimen obtained from seal.</title>
        <authorList>
            <person name="Avendano-Herrera R."/>
        </authorList>
    </citation>
    <scope>NUCLEOTIDE SEQUENCE [LARGE SCALE GENOMIC DNA]</scope>
    <source>
        <strain evidence="1 2">ATCC 51973</strain>
    </source>
</reference>
<sequence>MMLALVLGAISFFIATTKPVGAITRSYTEATKKLTEELDNLDYGYSVGYYYERKRDAIIDLFNLGSYLINKSEYDEVEYKQCLEELVQVLSSHKNYLKRVPVKALYTDDHNGVNNRIANLSQRQYETIIDNLNQALQKFASETVRIQINNPKLISIPTHLPKNNDYINFKTRLDNGYNDEFYYNYLIKSREITTLQKMLTIYRRDYFERLHELSQHINTIEDDLTRYDEDLQNEYFIIMNKSNGDKTKIILAETLPTIRILENTITDLAYISKKQKGEHFDMEPGLTLFDPVKVTDREYDEQINTSRRGNLEGTNSSYGNVLTPRTSAHRASLATAHSSYEDNDENIVKAQFAVEYFNNAYNKFRYTDGINDENRKKGEEFYNRGVSLRAELDNFLATPGQFRQSLKDALTNLETITRSIEGILSYDVASQTK</sequence>
<dbReference type="EMBL" id="LHQM01000022">
    <property type="protein sequence ID" value="KPJ22224.1"/>
    <property type="molecule type" value="Genomic_DNA"/>
</dbReference>
<comment type="caution">
    <text evidence="1">The sequence shown here is derived from an EMBL/GenBank/DDBJ whole genome shotgun (WGS) entry which is preliminary data.</text>
</comment>
<evidence type="ECO:0000313" key="2">
    <source>
        <dbReference type="Proteomes" id="UP000049578"/>
    </source>
</evidence>
<proteinExistence type="predicted"/>
<name>A0A0P6SRA8_9STRE</name>
<evidence type="ECO:0000313" key="1">
    <source>
        <dbReference type="EMBL" id="KPJ22224.1"/>
    </source>
</evidence>
<dbReference type="Proteomes" id="UP000049578">
    <property type="component" value="Unassembled WGS sequence"/>
</dbReference>
<accession>A0A0P6SRA8</accession>
<dbReference type="PATRIC" id="fig|119224.3.peg.651"/>